<evidence type="ECO:0000313" key="1">
    <source>
        <dbReference type="EMBL" id="MFC7667466.1"/>
    </source>
</evidence>
<evidence type="ECO:0000313" key="2">
    <source>
        <dbReference type="Proteomes" id="UP001596513"/>
    </source>
</evidence>
<protein>
    <submittedName>
        <fullName evidence="1">Uncharacterized protein</fullName>
    </submittedName>
</protein>
<gene>
    <name evidence="1" type="ORF">ACFQT0_08755</name>
</gene>
<accession>A0ABW2U5Z8</accession>
<dbReference type="RefSeq" id="WP_380202006.1">
    <property type="nucleotide sequence ID" value="NZ_JBHTEK010000001.1"/>
</dbReference>
<sequence>MGHTSENPFDNQINDVPMTAICRSIEIDLREPAGRNRPAGQSCPRE</sequence>
<proteinExistence type="predicted"/>
<comment type="caution">
    <text evidence="1">The sequence shown here is derived from an EMBL/GenBank/DDBJ whole genome shotgun (WGS) entry which is preliminary data.</text>
</comment>
<name>A0ABW2U5Z8_9BACT</name>
<reference evidence="2" key="1">
    <citation type="journal article" date="2019" name="Int. J. Syst. Evol. Microbiol.">
        <title>The Global Catalogue of Microorganisms (GCM) 10K type strain sequencing project: providing services to taxonomists for standard genome sequencing and annotation.</title>
        <authorList>
            <consortium name="The Broad Institute Genomics Platform"/>
            <consortium name="The Broad Institute Genome Sequencing Center for Infectious Disease"/>
            <person name="Wu L."/>
            <person name="Ma J."/>
        </authorList>
    </citation>
    <scope>NUCLEOTIDE SEQUENCE [LARGE SCALE GENOMIC DNA]</scope>
    <source>
        <strain evidence="2">JCM 19635</strain>
    </source>
</reference>
<keyword evidence="2" id="KW-1185">Reference proteome</keyword>
<dbReference type="EMBL" id="JBHTEK010000001">
    <property type="protein sequence ID" value="MFC7667466.1"/>
    <property type="molecule type" value="Genomic_DNA"/>
</dbReference>
<organism evidence="1 2">
    <name type="scientific">Hymenobacter humi</name>
    <dbReference type="NCBI Taxonomy" id="1411620"/>
    <lineage>
        <taxon>Bacteria</taxon>
        <taxon>Pseudomonadati</taxon>
        <taxon>Bacteroidota</taxon>
        <taxon>Cytophagia</taxon>
        <taxon>Cytophagales</taxon>
        <taxon>Hymenobacteraceae</taxon>
        <taxon>Hymenobacter</taxon>
    </lineage>
</organism>
<dbReference type="Proteomes" id="UP001596513">
    <property type="component" value="Unassembled WGS sequence"/>
</dbReference>